<keyword evidence="2" id="KW-1185">Reference proteome</keyword>
<proteinExistence type="predicted"/>
<dbReference type="Proteomes" id="UP000198623">
    <property type="component" value="Unassembled WGS sequence"/>
</dbReference>
<dbReference type="RefSeq" id="WP_090727021.1">
    <property type="nucleotide sequence ID" value="NZ_FOOU01000005.1"/>
</dbReference>
<reference evidence="2" key="1">
    <citation type="submission" date="2016-10" db="EMBL/GenBank/DDBJ databases">
        <authorList>
            <person name="Varghese N."/>
            <person name="Submissions S."/>
        </authorList>
    </citation>
    <scope>NUCLEOTIDE SEQUENCE [LARGE SCALE GENOMIC DNA]</scope>
    <source>
        <strain evidence="2">CGMCC 1.10971</strain>
    </source>
</reference>
<name>A0A1I2QSW0_9GAMM</name>
<evidence type="ECO:0000313" key="2">
    <source>
        <dbReference type="Proteomes" id="UP000198623"/>
    </source>
</evidence>
<dbReference type="AlphaFoldDB" id="A0A1I2QSW0"/>
<organism evidence="1 2">
    <name type="scientific">Neptunomonas qingdaonensis</name>
    <dbReference type="NCBI Taxonomy" id="1045558"/>
    <lineage>
        <taxon>Bacteria</taxon>
        <taxon>Pseudomonadati</taxon>
        <taxon>Pseudomonadota</taxon>
        <taxon>Gammaproteobacteria</taxon>
        <taxon>Oceanospirillales</taxon>
        <taxon>Oceanospirillaceae</taxon>
        <taxon>Neptunomonas</taxon>
    </lineage>
</organism>
<protein>
    <submittedName>
        <fullName evidence="1">Uncharacterized protein</fullName>
    </submittedName>
</protein>
<gene>
    <name evidence="1" type="ORF">SAMN05216175_10586</name>
</gene>
<evidence type="ECO:0000313" key="1">
    <source>
        <dbReference type="EMBL" id="SFG30743.1"/>
    </source>
</evidence>
<dbReference type="OrthoDB" id="5459182at2"/>
<sequence>MIELKILPVGTGLGVELPPEVLKHLEASDGECIFLEYMFNGSYRLAKHDEASVEQMMLIDGQMHEEDA</sequence>
<accession>A0A1I2QSW0</accession>
<dbReference type="EMBL" id="FOOU01000005">
    <property type="protein sequence ID" value="SFG30743.1"/>
    <property type="molecule type" value="Genomic_DNA"/>
</dbReference>